<sequence>MKGAVLGRAVKRAKGGAARGEGDRDGVGGGTGEDRRTGSGEEEGDGADGSADGSAGGRRFRGVVQGAAQTRGHACACPVIRKNVPSVLWCGTPAVRRSRHQPVACPSQ</sequence>
<dbReference type="Proteomes" id="UP000623010">
    <property type="component" value="Unassembled WGS sequence"/>
</dbReference>
<protein>
    <submittedName>
        <fullName evidence="2">Uncharacterized protein</fullName>
    </submittedName>
</protein>
<gene>
    <name evidence="2" type="ORF">GCM10010389_31240</name>
</gene>
<feature type="compositionally biased region" description="Basic and acidic residues" evidence="1">
    <location>
        <begin position="20"/>
        <end position="39"/>
    </location>
</feature>
<keyword evidence="3" id="KW-1185">Reference proteome</keyword>
<comment type="caution">
    <text evidence="2">The sequence shown here is derived from an EMBL/GenBank/DDBJ whole genome shotgun (WGS) entry which is preliminary data.</text>
</comment>
<reference evidence="2" key="1">
    <citation type="journal article" date="2014" name="Int. J. Syst. Evol. Microbiol.">
        <title>Complete genome sequence of Corynebacterium casei LMG S-19264T (=DSM 44701T), isolated from a smear-ripened cheese.</title>
        <authorList>
            <consortium name="US DOE Joint Genome Institute (JGI-PGF)"/>
            <person name="Walter F."/>
            <person name="Albersmeier A."/>
            <person name="Kalinowski J."/>
            <person name="Ruckert C."/>
        </authorList>
    </citation>
    <scope>NUCLEOTIDE SEQUENCE</scope>
    <source>
        <strain evidence="2">JCM 5016</strain>
    </source>
</reference>
<proteinExistence type="predicted"/>
<reference evidence="2" key="2">
    <citation type="submission" date="2020-09" db="EMBL/GenBank/DDBJ databases">
        <authorList>
            <person name="Sun Q."/>
            <person name="Ohkuma M."/>
        </authorList>
    </citation>
    <scope>NUCLEOTIDE SEQUENCE</scope>
    <source>
        <strain evidence="2">JCM 5016</strain>
    </source>
</reference>
<name>A0A918R9I6_9ACTN</name>
<feature type="region of interest" description="Disordered" evidence="1">
    <location>
        <begin position="1"/>
        <end position="64"/>
    </location>
</feature>
<organism evidence="2 3">
    <name type="scientific">Streptomyces echinoruber</name>
    <dbReference type="NCBI Taxonomy" id="68898"/>
    <lineage>
        <taxon>Bacteria</taxon>
        <taxon>Bacillati</taxon>
        <taxon>Actinomycetota</taxon>
        <taxon>Actinomycetes</taxon>
        <taxon>Kitasatosporales</taxon>
        <taxon>Streptomycetaceae</taxon>
        <taxon>Streptomyces</taxon>
    </lineage>
</organism>
<dbReference type="AlphaFoldDB" id="A0A918R9I6"/>
<accession>A0A918R9I6</accession>
<evidence type="ECO:0000313" key="2">
    <source>
        <dbReference type="EMBL" id="GGZ90637.1"/>
    </source>
</evidence>
<evidence type="ECO:0000313" key="3">
    <source>
        <dbReference type="Proteomes" id="UP000623010"/>
    </source>
</evidence>
<evidence type="ECO:0000256" key="1">
    <source>
        <dbReference type="SAM" id="MobiDB-lite"/>
    </source>
</evidence>
<dbReference type="EMBL" id="BMWH01000011">
    <property type="protein sequence ID" value="GGZ90637.1"/>
    <property type="molecule type" value="Genomic_DNA"/>
</dbReference>